<dbReference type="Proteomes" id="UP001195483">
    <property type="component" value="Unassembled WGS sequence"/>
</dbReference>
<dbReference type="EMBL" id="JAEAOA010000379">
    <property type="protein sequence ID" value="KAK3593014.1"/>
    <property type="molecule type" value="Genomic_DNA"/>
</dbReference>
<reference evidence="1" key="1">
    <citation type="journal article" date="2021" name="Genome Biol. Evol.">
        <title>A High-Quality Reference Genome for a Parasitic Bivalve with Doubly Uniparental Inheritance (Bivalvia: Unionida).</title>
        <authorList>
            <person name="Smith C.H."/>
        </authorList>
    </citation>
    <scope>NUCLEOTIDE SEQUENCE</scope>
    <source>
        <strain evidence="1">CHS0354</strain>
    </source>
</reference>
<evidence type="ECO:0000313" key="2">
    <source>
        <dbReference type="Proteomes" id="UP001195483"/>
    </source>
</evidence>
<keyword evidence="2" id="KW-1185">Reference proteome</keyword>
<reference evidence="1" key="3">
    <citation type="submission" date="2023-05" db="EMBL/GenBank/DDBJ databases">
        <authorList>
            <person name="Smith C.H."/>
        </authorList>
    </citation>
    <scope>NUCLEOTIDE SEQUENCE</scope>
    <source>
        <strain evidence="1">CHS0354</strain>
        <tissue evidence="1">Mantle</tissue>
    </source>
</reference>
<gene>
    <name evidence="1" type="ORF">CHS0354_005370</name>
</gene>
<organism evidence="1 2">
    <name type="scientific">Potamilus streckersoni</name>
    <dbReference type="NCBI Taxonomy" id="2493646"/>
    <lineage>
        <taxon>Eukaryota</taxon>
        <taxon>Metazoa</taxon>
        <taxon>Spiralia</taxon>
        <taxon>Lophotrochozoa</taxon>
        <taxon>Mollusca</taxon>
        <taxon>Bivalvia</taxon>
        <taxon>Autobranchia</taxon>
        <taxon>Heteroconchia</taxon>
        <taxon>Palaeoheterodonta</taxon>
        <taxon>Unionida</taxon>
        <taxon>Unionoidea</taxon>
        <taxon>Unionidae</taxon>
        <taxon>Ambleminae</taxon>
        <taxon>Lampsilini</taxon>
        <taxon>Potamilus</taxon>
    </lineage>
</organism>
<dbReference type="AlphaFoldDB" id="A0AAE0SJR9"/>
<name>A0AAE0SJR9_9BIVA</name>
<protein>
    <submittedName>
        <fullName evidence="1">Uncharacterized protein</fullName>
    </submittedName>
</protein>
<proteinExistence type="predicted"/>
<feature type="non-terminal residue" evidence="1">
    <location>
        <position position="66"/>
    </location>
</feature>
<sequence>MENIFRKENSLEKLTDIAESLAYCNIIAIETLSSSLTSSITTTSSVDTISYCSVHSEANFPVFIKR</sequence>
<comment type="caution">
    <text evidence="1">The sequence shown here is derived from an EMBL/GenBank/DDBJ whole genome shotgun (WGS) entry which is preliminary data.</text>
</comment>
<evidence type="ECO:0000313" key="1">
    <source>
        <dbReference type="EMBL" id="KAK3593014.1"/>
    </source>
</evidence>
<reference evidence="1" key="2">
    <citation type="journal article" date="2021" name="Genome Biol. Evol.">
        <title>Developing a high-quality reference genome for a parasitic bivalve with doubly uniparental inheritance (Bivalvia: Unionida).</title>
        <authorList>
            <person name="Smith C.H."/>
        </authorList>
    </citation>
    <scope>NUCLEOTIDE SEQUENCE</scope>
    <source>
        <strain evidence="1">CHS0354</strain>
        <tissue evidence="1">Mantle</tissue>
    </source>
</reference>
<accession>A0AAE0SJR9</accession>